<comment type="similarity">
    <text evidence="2">Belongs to the RLP family.</text>
</comment>
<dbReference type="PANTHER" id="PTHR48062">
    <property type="entry name" value="RECEPTOR-LIKE PROTEIN 14"/>
    <property type="match status" value="1"/>
</dbReference>
<dbReference type="Pfam" id="PF00560">
    <property type="entry name" value="LRR_1"/>
    <property type="match status" value="5"/>
</dbReference>
<keyword evidence="6 9" id="KW-1133">Transmembrane helix</keyword>
<keyword evidence="10" id="KW-0418">Kinase</keyword>
<keyword evidence="8" id="KW-0325">Glycoprotein</keyword>
<dbReference type="Pfam" id="PF13855">
    <property type="entry name" value="LRR_8"/>
    <property type="match status" value="1"/>
</dbReference>
<comment type="caution">
    <text evidence="10">The sequence shown here is derived from an EMBL/GenBank/DDBJ whole genome shotgun (WGS) entry which is preliminary data.</text>
</comment>
<evidence type="ECO:0000256" key="8">
    <source>
        <dbReference type="ARBA" id="ARBA00023180"/>
    </source>
</evidence>
<protein>
    <submittedName>
        <fullName evidence="10">LRR receptor-like serine/threonine-protein kinase</fullName>
    </submittedName>
</protein>
<dbReference type="PANTHER" id="PTHR48062:SF21">
    <property type="entry name" value="RECEPTOR-LIKE PROTEIN 12"/>
    <property type="match status" value="1"/>
</dbReference>
<dbReference type="InParanoid" id="A0A7J7CM98"/>
<dbReference type="GO" id="GO:0016301">
    <property type="term" value="F:kinase activity"/>
    <property type="evidence" value="ECO:0007669"/>
    <property type="project" value="UniProtKB-KW"/>
</dbReference>
<evidence type="ECO:0000256" key="6">
    <source>
        <dbReference type="ARBA" id="ARBA00022989"/>
    </source>
</evidence>
<keyword evidence="5" id="KW-0677">Repeat</keyword>
<dbReference type="AlphaFoldDB" id="A0A7J7CM98"/>
<dbReference type="PRINTS" id="PR00019">
    <property type="entry name" value="LEURICHRPT"/>
</dbReference>
<evidence type="ECO:0000256" key="2">
    <source>
        <dbReference type="ARBA" id="ARBA00009592"/>
    </source>
</evidence>
<dbReference type="OrthoDB" id="1060944at2759"/>
<dbReference type="InterPro" id="IPR032675">
    <property type="entry name" value="LRR_dom_sf"/>
</dbReference>
<name>A0A7J7CM98_TRIWF</name>
<sequence>MFSGEIPHQLTATGSRLVYLNLSNNRLRGEMLPRDSNMTDLECLQISGNNFRGVISPAISRSPSLVILDIRNNYLSGNIPSWLYNHPHLVAVLLGGNNFEGHIRRQLCRMKTLQVLDISKNHLRGGIPSCLDNITFWKQSPPDDTNYFTQNGRLYFLLNPSGKPTLDFEIGTDFLTKNVLYSFKGLPLTLMTGINLSWNKLTGYIPSELGELSQLRSLNLSNNLLTGNIPTSFQNLKSMESLDLSRNNLSGDIPYPMAKLSSLSSFSVAYNNLSGRIPSDGQFSTFDMNSFIGNPLFCGDPLPQICSTTNPLEPQDKDQEKEDSIFQSNLFFYGFVAVSYAFGLWVSFGILILNRRWRQTYFRAIDRYILSFFGQK</sequence>
<dbReference type="SUPFAM" id="SSF52058">
    <property type="entry name" value="L domain-like"/>
    <property type="match status" value="1"/>
</dbReference>
<dbReference type="Gene3D" id="3.80.10.10">
    <property type="entry name" value="Ribonuclease Inhibitor"/>
    <property type="match status" value="2"/>
</dbReference>
<dbReference type="GO" id="GO:0016020">
    <property type="term" value="C:membrane"/>
    <property type="evidence" value="ECO:0007669"/>
    <property type="project" value="UniProtKB-SubCell"/>
</dbReference>
<evidence type="ECO:0000256" key="7">
    <source>
        <dbReference type="ARBA" id="ARBA00023136"/>
    </source>
</evidence>
<keyword evidence="11" id="KW-1185">Reference proteome</keyword>
<evidence type="ECO:0000256" key="5">
    <source>
        <dbReference type="ARBA" id="ARBA00022737"/>
    </source>
</evidence>
<dbReference type="InterPro" id="IPR001611">
    <property type="entry name" value="Leu-rich_rpt"/>
</dbReference>
<keyword evidence="4 9" id="KW-0812">Transmembrane</keyword>
<organism evidence="10 11">
    <name type="scientific">Tripterygium wilfordii</name>
    <name type="common">Thunder God vine</name>
    <dbReference type="NCBI Taxonomy" id="458696"/>
    <lineage>
        <taxon>Eukaryota</taxon>
        <taxon>Viridiplantae</taxon>
        <taxon>Streptophyta</taxon>
        <taxon>Embryophyta</taxon>
        <taxon>Tracheophyta</taxon>
        <taxon>Spermatophyta</taxon>
        <taxon>Magnoliopsida</taxon>
        <taxon>eudicotyledons</taxon>
        <taxon>Gunneridae</taxon>
        <taxon>Pentapetalae</taxon>
        <taxon>rosids</taxon>
        <taxon>fabids</taxon>
        <taxon>Celastrales</taxon>
        <taxon>Celastraceae</taxon>
        <taxon>Tripterygium</taxon>
    </lineage>
</organism>
<dbReference type="InterPro" id="IPR051502">
    <property type="entry name" value="RLP_Defense_Trigger"/>
</dbReference>
<comment type="subcellular location">
    <subcellularLocation>
        <location evidence="1">Membrane</location>
        <topology evidence="1">Single-pass membrane protein</topology>
    </subcellularLocation>
</comment>
<dbReference type="Proteomes" id="UP000593562">
    <property type="component" value="Unassembled WGS sequence"/>
</dbReference>
<keyword evidence="10" id="KW-0675">Receptor</keyword>
<keyword evidence="7 9" id="KW-0472">Membrane</keyword>
<accession>A0A7J7CM98</accession>
<evidence type="ECO:0000256" key="1">
    <source>
        <dbReference type="ARBA" id="ARBA00004167"/>
    </source>
</evidence>
<evidence type="ECO:0000313" key="10">
    <source>
        <dbReference type="EMBL" id="KAF5735141.1"/>
    </source>
</evidence>
<proteinExistence type="inferred from homology"/>
<keyword evidence="10" id="KW-0808">Transferase</keyword>
<dbReference type="EMBL" id="JAAARO010000015">
    <property type="protein sequence ID" value="KAF5735141.1"/>
    <property type="molecule type" value="Genomic_DNA"/>
</dbReference>
<dbReference type="FunFam" id="3.80.10.10:FF:000111">
    <property type="entry name" value="LRR receptor-like serine/threonine-protein kinase ERECTA"/>
    <property type="match status" value="1"/>
</dbReference>
<evidence type="ECO:0000256" key="4">
    <source>
        <dbReference type="ARBA" id="ARBA00022692"/>
    </source>
</evidence>
<evidence type="ECO:0000256" key="9">
    <source>
        <dbReference type="SAM" id="Phobius"/>
    </source>
</evidence>
<evidence type="ECO:0000256" key="3">
    <source>
        <dbReference type="ARBA" id="ARBA00022614"/>
    </source>
</evidence>
<reference evidence="10 11" key="1">
    <citation type="journal article" date="2020" name="Nat. Commun.">
        <title>Genome of Tripterygium wilfordii and identification of cytochrome P450 involved in triptolide biosynthesis.</title>
        <authorList>
            <person name="Tu L."/>
            <person name="Su P."/>
            <person name="Zhang Z."/>
            <person name="Gao L."/>
            <person name="Wang J."/>
            <person name="Hu T."/>
            <person name="Zhou J."/>
            <person name="Zhang Y."/>
            <person name="Zhao Y."/>
            <person name="Liu Y."/>
            <person name="Song Y."/>
            <person name="Tong Y."/>
            <person name="Lu Y."/>
            <person name="Yang J."/>
            <person name="Xu C."/>
            <person name="Jia M."/>
            <person name="Peters R.J."/>
            <person name="Huang L."/>
            <person name="Gao W."/>
        </authorList>
    </citation>
    <scope>NUCLEOTIDE SEQUENCE [LARGE SCALE GENOMIC DNA]</scope>
    <source>
        <strain evidence="11">cv. XIE 37</strain>
        <tissue evidence="10">Leaf</tissue>
    </source>
</reference>
<keyword evidence="3" id="KW-0433">Leucine-rich repeat</keyword>
<feature type="transmembrane region" description="Helical" evidence="9">
    <location>
        <begin position="330"/>
        <end position="353"/>
    </location>
</feature>
<evidence type="ECO:0000313" key="11">
    <source>
        <dbReference type="Proteomes" id="UP000593562"/>
    </source>
</evidence>
<gene>
    <name evidence="10" type="ORF">HS088_TW15G00641</name>
</gene>